<comment type="caution">
    <text evidence="3">The sequence shown here is derived from an EMBL/GenBank/DDBJ whole genome shotgun (WGS) entry which is preliminary data.</text>
</comment>
<evidence type="ECO:0000313" key="3">
    <source>
        <dbReference type="EMBL" id="KAK7502101.1"/>
    </source>
</evidence>
<proteinExistence type="predicted"/>
<dbReference type="Proteomes" id="UP001519460">
    <property type="component" value="Unassembled WGS sequence"/>
</dbReference>
<dbReference type="AlphaFoldDB" id="A0ABD0LSG4"/>
<feature type="transmembrane region" description="Helical" evidence="2">
    <location>
        <begin position="101"/>
        <end position="122"/>
    </location>
</feature>
<protein>
    <submittedName>
        <fullName evidence="3">Uncharacterized protein</fullName>
    </submittedName>
</protein>
<keyword evidence="4" id="KW-1185">Reference proteome</keyword>
<feature type="region of interest" description="Disordered" evidence="1">
    <location>
        <begin position="154"/>
        <end position="243"/>
    </location>
</feature>
<feature type="compositionally biased region" description="Polar residues" evidence="1">
    <location>
        <begin position="232"/>
        <end position="243"/>
    </location>
</feature>
<dbReference type="EMBL" id="JACVVK020000028">
    <property type="protein sequence ID" value="KAK7502101.1"/>
    <property type="molecule type" value="Genomic_DNA"/>
</dbReference>
<keyword evidence="2" id="KW-0472">Membrane</keyword>
<evidence type="ECO:0000256" key="1">
    <source>
        <dbReference type="SAM" id="MobiDB-lite"/>
    </source>
</evidence>
<keyword evidence="2" id="KW-0812">Transmembrane</keyword>
<feature type="compositionally biased region" description="Polar residues" evidence="1">
    <location>
        <begin position="202"/>
        <end position="211"/>
    </location>
</feature>
<keyword evidence="2" id="KW-1133">Transmembrane helix</keyword>
<sequence length="243" mass="26259">MNYRVHLITTVVRAGTSAARVRSSKAIARTGLPLSFAFRLVTPSAQMKPLGEIANKSALELKKVMSKKDAEINLLNTTITNSTQFPLQSADSGFQIDKLHIGLMVTCVVFVGLVITLAVCLWRAAQQHRKRACHPSDNEDGSLERDCDEIPLMEIVSDPPPASAPPPEDNGSGYETGSNPSRTSSQRNSPAQERKGDGPSQPIHQPTTDDNGSQRELALPQEVKLKPPVQDVSASIATVENKV</sequence>
<organism evidence="3 4">
    <name type="scientific">Batillaria attramentaria</name>
    <dbReference type="NCBI Taxonomy" id="370345"/>
    <lineage>
        <taxon>Eukaryota</taxon>
        <taxon>Metazoa</taxon>
        <taxon>Spiralia</taxon>
        <taxon>Lophotrochozoa</taxon>
        <taxon>Mollusca</taxon>
        <taxon>Gastropoda</taxon>
        <taxon>Caenogastropoda</taxon>
        <taxon>Sorbeoconcha</taxon>
        <taxon>Cerithioidea</taxon>
        <taxon>Batillariidae</taxon>
        <taxon>Batillaria</taxon>
    </lineage>
</organism>
<evidence type="ECO:0000256" key="2">
    <source>
        <dbReference type="SAM" id="Phobius"/>
    </source>
</evidence>
<gene>
    <name evidence="3" type="ORF">BaRGS_00006853</name>
</gene>
<name>A0ABD0LSG4_9CAEN</name>
<reference evidence="3 4" key="1">
    <citation type="journal article" date="2023" name="Sci. Data">
        <title>Genome assembly of the Korean intertidal mud-creeper Batillaria attramentaria.</title>
        <authorList>
            <person name="Patra A.K."/>
            <person name="Ho P.T."/>
            <person name="Jun S."/>
            <person name="Lee S.J."/>
            <person name="Kim Y."/>
            <person name="Won Y.J."/>
        </authorList>
    </citation>
    <scope>NUCLEOTIDE SEQUENCE [LARGE SCALE GENOMIC DNA]</scope>
    <source>
        <strain evidence="3">Wonlab-2016</strain>
    </source>
</reference>
<evidence type="ECO:0000313" key="4">
    <source>
        <dbReference type="Proteomes" id="UP001519460"/>
    </source>
</evidence>
<feature type="compositionally biased region" description="Pro residues" evidence="1">
    <location>
        <begin position="158"/>
        <end position="168"/>
    </location>
</feature>
<feature type="compositionally biased region" description="Polar residues" evidence="1">
    <location>
        <begin position="173"/>
        <end position="191"/>
    </location>
</feature>
<accession>A0ABD0LSG4</accession>